<name>A0A1G2API9_9BACT</name>
<dbReference type="PANTHER" id="PTHR33992:SF1">
    <property type="entry name" value="RIBONUCLEASE P PROTEIN COMPONENT"/>
    <property type="match status" value="1"/>
</dbReference>
<comment type="similarity">
    <text evidence="7">Belongs to the RnpA family.</text>
</comment>
<evidence type="ECO:0000256" key="2">
    <source>
        <dbReference type="ARBA" id="ARBA00022694"/>
    </source>
</evidence>
<comment type="caution">
    <text evidence="9">The sequence shown here is derived from an EMBL/GenBank/DDBJ whole genome shotgun (WGS) entry which is preliminary data.</text>
</comment>
<dbReference type="AlphaFoldDB" id="A0A1G2API9"/>
<evidence type="ECO:0000256" key="4">
    <source>
        <dbReference type="ARBA" id="ARBA00022759"/>
    </source>
</evidence>
<comment type="catalytic activity">
    <reaction evidence="7">
        <text>Endonucleolytic cleavage of RNA, removing 5'-extranucleotides from tRNA precursor.</text>
        <dbReference type="EC" id="3.1.26.5"/>
    </reaction>
</comment>
<keyword evidence="2 7" id="KW-0819">tRNA processing</keyword>
<dbReference type="SUPFAM" id="SSF54211">
    <property type="entry name" value="Ribosomal protein S5 domain 2-like"/>
    <property type="match status" value="1"/>
</dbReference>
<dbReference type="EMBL" id="MHKB01000012">
    <property type="protein sequence ID" value="OGY78791.1"/>
    <property type="molecule type" value="Genomic_DNA"/>
</dbReference>
<gene>
    <name evidence="7" type="primary">rnpA</name>
    <name evidence="9" type="ORF">A3B74_03310</name>
</gene>
<reference evidence="9 10" key="1">
    <citation type="journal article" date="2016" name="Nat. Commun.">
        <title>Thousands of microbial genomes shed light on interconnected biogeochemical processes in an aquifer system.</title>
        <authorList>
            <person name="Anantharaman K."/>
            <person name="Brown C.T."/>
            <person name="Hug L.A."/>
            <person name="Sharon I."/>
            <person name="Castelle C.J."/>
            <person name="Probst A.J."/>
            <person name="Thomas B.C."/>
            <person name="Singh A."/>
            <person name="Wilkins M.J."/>
            <person name="Karaoz U."/>
            <person name="Brodie E.L."/>
            <person name="Williams K.H."/>
            <person name="Hubbard S.S."/>
            <person name="Banfield J.F."/>
        </authorList>
    </citation>
    <scope>NUCLEOTIDE SEQUENCE [LARGE SCALE GENOMIC DNA]</scope>
</reference>
<dbReference type="NCBIfam" id="TIGR00188">
    <property type="entry name" value="rnpA"/>
    <property type="match status" value="1"/>
</dbReference>
<evidence type="ECO:0000256" key="5">
    <source>
        <dbReference type="ARBA" id="ARBA00022801"/>
    </source>
</evidence>
<evidence type="ECO:0000313" key="10">
    <source>
        <dbReference type="Proteomes" id="UP000177165"/>
    </source>
</evidence>
<evidence type="ECO:0000256" key="8">
    <source>
        <dbReference type="NCBIfam" id="TIGR00188"/>
    </source>
</evidence>
<dbReference type="PROSITE" id="PS00648">
    <property type="entry name" value="RIBONUCLEASE_P"/>
    <property type="match status" value="1"/>
</dbReference>
<dbReference type="EC" id="3.1.26.5" evidence="7 8"/>
<dbReference type="Gene3D" id="3.30.230.10">
    <property type="match status" value="1"/>
</dbReference>
<dbReference type="InterPro" id="IPR020539">
    <property type="entry name" value="RNase_P_CS"/>
</dbReference>
<sequence length="116" mass="13783">MLPRRFRLHQRKDFQTLHRVKPYYRSKDFLIKIRDNNLNHPRFGIIVGTRVSKKAVDRNRIKRKLRACARIFIESTEGRDVLIIVHKDIQKIQFVALESILQKIFGATMLSKRIAS</sequence>
<organism evidence="9 10">
    <name type="scientific">Candidatus Kerfeldbacteria bacterium RIFCSPHIGHO2_02_FULL_42_14</name>
    <dbReference type="NCBI Taxonomy" id="1798540"/>
    <lineage>
        <taxon>Bacteria</taxon>
        <taxon>Candidatus Kerfeldiibacteriota</taxon>
    </lineage>
</organism>
<keyword evidence="6 7" id="KW-0694">RNA-binding</keyword>
<dbReference type="GO" id="GO:0042781">
    <property type="term" value="F:3'-tRNA processing endoribonuclease activity"/>
    <property type="evidence" value="ECO:0007669"/>
    <property type="project" value="TreeGrafter"/>
</dbReference>
<keyword evidence="5 7" id="KW-0378">Hydrolase</keyword>
<dbReference type="STRING" id="1798540.A3B74_03310"/>
<dbReference type="InterPro" id="IPR020568">
    <property type="entry name" value="Ribosomal_Su5_D2-typ_SF"/>
</dbReference>
<evidence type="ECO:0000256" key="3">
    <source>
        <dbReference type="ARBA" id="ARBA00022722"/>
    </source>
</evidence>
<accession>A0A1G2API9</accession>
<comment type="subunit">
    <text evidence="7">Consists of a catalytic RNA component (M1 or rnpB) and a protein subunit.</text>
</comment>
<dbReference type="PANTHER" id="PTHR33992">
    <property type="entry name" value="RIBONUCLEASE P PROTEIN COMPONENT"/>
    <property type="match status" value="1"/>
</dbReference>
<dbReference type="HAMAP" id="MF_00227">
    <property type="entry name" value="RNase_P"/>
    <property type="match status" value="1"/>
</dbReference>
<evidence type="ECO:0000313" key="9">
    <source>
        <dbReference type="EMBL" id="OGY78791.1"/>
    </source>
</evidence>
<keyword evidence="3 7" id="KW-0540">Nuclease</keyword>
<proteinExistence type="inferred from homology"/>
<dbReference type="GO" id="GO:0004526">
    <property type="term" value="F:ribonuclease P activity"/>
    <property type="evidence" value="ECO:0007669"/>
    <property type="project" value="UniProtKB-UniRule"/>
</dbReference>
<protein>
    <recommendedName>
        <fullName evidence="7 8">Ribonuclease P protein component</fullName>
        <shortName evidence="7">RNase P protein</shortName>
        <shortName evidence="7">RNaseP protein</shortName>
        <ecNumber evidence="7 8">3.1.26.5</ecNumber>
    </recommendedName>
    <alternativeName>
        <fullName evidence="7">Protein C5</fullName>
    </alternativeName>
</protein>
<dbReference type="Proteomes" id="UP000177165">
    <property type="component" value="Unassembled WGS sequence"/>
</dbReference>
<dbReference type="InterPro" id="IPR000100">
    <property type="entry name" value="RNase_P"/>
</dbReference>
<dbReference type="GO" id="GO:0030677">
    <property type="term" value="C:ribonuclease P complex"/>
    <property type="evidence" value="ECO:0007669"/>
    <property type="project" value="TreeGrafter"/>
</dbReference>
<dbReference type="GO" id="GO:0000049">
    <property type="term" value="F:tRNA binding"/>
    <property type="evidence" value="ECO:0007669"/>
    <property type="project" value="UniProtKB-UniRule"/>
</dbReference>
<dbReference type="InterPro" id="IPR014721">
    <property type="entry name" value="Ribsml_uS5_D2-typ_fold_subgr"/>
</dbReference>
<dbReference type="GO" id="GO:0001682">
    <property type="term" value="P:tRNA 5'-leader removal"/>
    <property type="evidence" value="ECO:0007669"/>
    <property type="project" value="UniProtKB-UniRule"/>
</dbReference>
<comment type="function">
    <text evidence="1 7">RNaseP catalyzes the removal of the 5'-leader sequence from pre-tRNA to produce the mature 5'-terminus. It can also cleave other RNA substrates such as 4.5S RNA. The protein component plays an auxiliary but essential role in vivo by binding to the 5'-leader sequence and broadening the substrate specificity of the ribozyme.</text>
</comment>
<evidence type="ECO:0000256" key="6">
    <source>
        <dbReference type="ARBA" id="ARBA00022884"/>
    </source>
</evidence>
<dbReference type="Pfam" id="PF00825">
    <property type="entry name" value="Ribonuclease_P"/>
    <property type="match status" value="1"/>
</dbReference>
<evidence type="ECO:0000256" key="7">
    <source>
        <dbReference type="HAMAP-Rule" id="MF_00227"/>
    </source>
</evidence>
<keyword evidence="4 7" id="KW-0255">Endonuclease</keyword>
<evidence type="ECO:0000256" key="1">
    <source>
        <dbReference type="ARBA" id="ARBA00002663"/>
    </source>
</evidence>